<evidence type="ECO:0000313" key="2">
    <source>
        <dbReference type="EMBL" id="VDK71037.1"/>
    </source>
</evidence>
<organism evidence="2 3">
    <name type="scientific">Cylicostephanus goldi</name>
    <name type="common">Nematode worm</name>
    <dbReference type="NCBI Taxonomy" id="71465"/>
    <lineage>
        <taxon>Eukaryota</taxon>
        <taxon>Metazoa</taxon>
        <taxon>Ecdysozoa</taxon>
        <taxon>Nematoda</taxon>
        <taxon>Chromadorea</taxon>
        <taxon>Rhabditida</taxon>
        <taxon>Rhabditina</taxon>
        <taxon>Rhabditomorpha</taxon>
        <taxon>Strongyloidea</taxon>
        <taxon>Strongylidae</taxon>
        <taxon>Cylicostephanus</taxon>
    </lineage>
</organism>
<feature type="compositionally biased region" description="Basic and acidic residues" evidence="1">
    <location>
        <begin position="94"/>
        <end position="124"/>
    </location>
</feature>
<name>A0A3P6SFM6_CYLGO</name>
<evidence type="ECO:0000256" key="1">
    <source>
        <dbReference type="SAM" id="MobiDB-lite"/>
    </source>
</evidence>
<dbReference type="Proteomes" id="UP000271889">
    <property type="component" value="Unassembled WGS sequence"/>
</dbReference>
<keyword evidence="3" id="KW-1185">Reference proteome</keyword>
<gene>
    <name evidence="2" type="ORF">CGOC_LOCUS6686</name>
</gene>
<dbReference type="EMBL" id="UYRV01022174">
    <property type="protein sequence ID" value="VDK71037.1"/>
    <property type="molecule type" value="Genomic_DNA"/>
</dbReference>
<dbReference type="OrthoDB" id="5841771at2759"/>
<sequence>MKDPFDLFKNCDYGIYKVKCIRHYEPNEFPRWKVTKVFDAVPSNSNKQISSERSNASVKLQQTCIKEFSSEYGQQVIYGHLRVILFADIASNEQRKDSGVGSEKSYDVSRKSSESYTKSPRDDECGNNDPINEDLQSEVILLLECKSFDGVICQI</sequence>
<protein>
    <submittedName>
        <fullName evidence="2">Uncharacterized protein</fullName>
    </submittedName>
</protein>
<evidence type="ECO:0000313" key="3">
    <source>
        <dbReference type="Proteomes" id="UP000271889"/>
    </source>
</evidence>
<feature type="region of interest" description="Disordered" evidence="1">
    <location>
        <begin position="94"/>
        <end position="130"/>
    </location>
</feature>
<reference evidence="2 3" key="1">
    <citation type="submission" date="2018-11" db="EMBL/GenBank/DDBJ databases">
        <authorList>
            <consortium name="Pathogen Informatics"/>
        </authorList>
    </citation>
    <scope>NUCLEOTIDE SEQUENCE [LARGE SCALE GENOMIC DNA]</scope>
</reference>
<dbReference type="AlphaFoldDB" id="A0A3P6SFM6"/>
<proteinExistence type="predicted"/>
<accession>A0A3P6SFM6</accession>